<reference evidence="3" key="1">
    <citation type="journal article" date="2019" name="Int. J. Syst. Evol. Microbiol.">
        <title>The Global Catalogue of Microorganisms (GCM) 10K type strain sequencing project: providing services to taxonomists for standard genome sequencing and annotation.</title>
        <authorList>
            <consortium name="The Broad Institute Genomics Platform"/>
            <consortium name="The Broad Institute Genome Sequencing Center for Infectious Disease"/>
            <person name="Wu L."/>
            <person name="Ma J."/>
        </authorList>
    </citation>
    <scope>NUCLEOTIDE SEQUENCE [LARGE SCALE GENOMIC DNA]</scope>
    <source>
        <strain evidence="3">KCTC 42217</strain>
    </source>
</reference>
<dbReference type="PANTHER" id="PTHR10900">
    <property type="entry name" value="PERIOSTIN-RELATED"/>
    <property type="match status" value="1"/>
</dbReference>
<dbReference type="Gene3D" id="2.30.180.10">
    <property type="entry name" value="FAS1 domain"/>
    <property type="match status" value="1"/>
</dbReference>
<organism evidence="2 3">
    <name type="scientific">Paradesertivirga mongoliensis</name>
    <dbReference type="NCBI Taxonomy" id="2100740"/>
    <lineage>
        <taxon>Bacteria</taxon>
        <taxon>Pseudomonadati</taxon>
        <taxon>Bacteroidota</taxon>
        <taxon>Sphingobacteriia</taxon>
        <taxon>Sphingobacteriales</taxon>
        <taxon>Sphingobacteriaceae</taxon>
        <taxon>Paradesertivirga</taxon>
    </lineage>
</organism>
<evidence type="ECO:0000313" key="3">
    <source>
        <dbReference type="Proteomes" id="UP001597387"/>
    </source>
</evidence>
<name>A0ABW4ZS97_9SPHI</name>
<dbReference type="PROSITE" id="PS51257">
    <property type="entry name" value="PROKAR_LIPOPROTEIN"/>
    <property type="match status" value="1"/>
</dbReference>
<dbReference type="InterPro" id="IPR000782">
    <property type="entry name" value="FAS1_domain"/>
</dbReference>
<sequence length="500" mass="56379">MNQLKGYIFIYCFLFLIITGCKDKWEDVNEVNPLLKTTLTQKIAAEPELSVFSDLLAKSRYGQILSSSLNFTVWAPSNDALASLDPAIVADSARLDVFIGNHIANSSHLTNAPNPILTLTALNGKNLIFTANTIDEITITKPNQYVANGVLHIISGRMERKPNIYEFLKDHNTATVQKDFVESLNEKQFNPATAVLLGYEPSGKPIYKEGTDSVIVNSYLNFTGIDREDSLSTYVILTNEAFLAEEVKLKPYYSTSTTDSTTRETRRAIISDLVFRGIYTKESLPDSLTSTNGVKFHLDKSAVVSSHRVSNGIVHVMNRIDYKIPNKLKTIVIEGESERVVKVTNDAGRFNFTTSRRNPDGVSIFTQVRGDNFAAALAWFRYERRVNSVKYKVYWRAVRDFDLVPIPPAVAPVHFRQRVAFKRFNATDALPYKFVETREIVTNPPSNPRVFEPVYDDVYLGEYTFSNFRNEFVFMVSNDASTTGLNSIVFDYIKLVPVVN</sequence>
<dbReference type="InterPro" id="IPR050904">
    <property type="entry name" value="Adhesion/Biosynth-related"/>
</dbReference>
<protein>
    <submittedName>
        <fullName evidence="2">Fasciclin domain-containing protein</fullName>
    </submittedName>
</protein>
<dbReference type="InterPro" id="IPR036378">
    <property type="entry name" value="FAS1_dom_sf"/>
</dbReference>
<evidence type="ECO:0000313" key="2">
    <source>
        <dbReference type="EMBL" id="MFD2164407.1"/>
    </source>
</evidence>
<accession>A0ABW4ZS97</accession>
<evidence type="ECO:0000259" key="1">
    <source>
        <dbReference type="PROSITE" id="PS50213"/>
    </source>
</evidence>
<feature type="domain" description="FAS1" evidence="1">
    <location>
        <begin position="36"/>
        <end position="158"/>
    </location>
</feature>
<proteinExistence type="predicted"/>
<dbReference type="Pfam" id="PF02469">
    <property type="entry name" value="Fasciclin"/>
    <property type="match status" value="1"/>
</dbReference>
<dbReference type="EMBL" id="JBHUHZ010000004">
    <property type="protein sequence ID" value="MFD2164407.1"/>
    <property type="molecule type" value="Genomic_DNA"/>
</dbReference>
<dbReference type="PANTHER" id="PTHR10900:SF77">
    <property type="entry name" value="FI19380P1"/>
    <property type="match status" value="1"/>
</dbReference>
<dbReference type="PROSITE" id="PS50213">
    <property type="entry name" value="FAS1"/>
    <property type="match status" value="1"/>
</dbReference>
<comment type="caution">
    <text evidence="2">The sequence shown here is derived from an EMBL/GenBank/DDBJ whole genome shotgun (WGS) entry which is preliminary data.</text>
</comment>
<dbReference type="Proteomes" id="UP001597387">
    <property type="component" value="Unassembled WGS sequence"/>
</dbReference>
<dbReference type="RefSeq" id="WP_255901777.1">
    <property type="nucleotide sequence ID" value="NZ_JAFMZO010000002.1"/>
</dbReference>
<dbReference type="SUPFAM" id="SSF82153">
    <property type="entry name" value="FAS1 domain"/>
    <property type="match status" value="1"/>
</dbReference>
<keyword evidence="3" id="KW-1185">Reference proteome</keyword>
<gene>
    <name evidence="2" type="ORF">ACFSJU_18520</name>
</gene>